<evidence type="ECO:0000313" key="1">
    <source>
        <dbReference type="EMBL" id="PNH03344.1"/>
    </source>
</evidence>
<organism evidence="1 2">
    <name type="scientific">Tetrabaena socialis</name>
    <dbReference type="NCBI Taxonomy" id="47790"/>
    <lineage>
        <taxon>Eukaryota</taxon>
        <taxon>Viridiplantae</taxon>
        <taxon>Chlorophyta</taxon>
        <taxon>core chlorophytes</taxon>
        <taxon>Chlorophyceae</taxon>
        <taxon>CS clade</taxon>
        <taxon>Chlamydomonadales</taxon>
        <taxon>Tetrabaenaceae</taxon>
        <taxon>Tetrabaena</taxon>
    </lineage>
</organism>
<accession>A0A2J7ZSU4</accession>
<proteinExistence type="predicted"/>
<dbReference type="Proteomes" id="UP000236333">
    <property type="component" value="Unassembled WGS sequence"/>
</dbReference>
<name>A0A2J7ZSU4_9CHLO</name>
<gene>
    <name evidence="1" type="ORF">TSOC_010606</name>
</gene>
<comment type="caution">
    <text evidence="1">The sequence shown here is derived from an EMBL/GenBank/DDBJ whole genome shotgun (WGS) entry which is preliminary data.</text>
</comment>
<keyword evidence="2" id="KW-1185">Reference proteome</keyword>
<evidence type="ECO:0000313" key="2">
    <source>
        <dbReference type="Proteomes" id="UP000236333"/>
    </source>
</evidence>
<dbReference type="EMBL" id="PGGS01000515">
    <property type="protein sequence ID" value="PNH03344.1"/>
    <property type="molecule type" value="Genomic_DNA"/>
</dbReference>
<dbReference type="OrthoDB" id="529447at2759"/>
<dbReference type="AlphaFoldDB" id="A0A2J7ZSU4"/>
<sequence length="653" mass="65874">MCSSIQKEKGGPAMPRPLDFGGEVPDLVMGDMVTLDVLVPASAVSDGGDKRLRELNLPPWALRARFFNRGSLRATTMERMHATCGFNKLLLPEALSAVLPLEELPCSGSRPDDSKPSSIITYDFANACSNNELDTLRYFAKQLATGKHAKLVTWSKLTRIVMIVHASSLPACPWPGLGNTGCTINDLCTSWLKVDSEVDQPTMFQLWIPVAEMMHNTGLYHSERLQSDGIAVPWGEAADPMGGGVVESKVADGIVCTNAPQAWKAGWAAPIEVNMTALTLGNVTTYTLPSLALSGGVGAMLRVVMYNDGLAFDSKPRLQRALFVSYRARTPAPGFDSGLPLVWDQRAFLHQGRHHPAARLAAAAVASDAGLAAAAAASDAGLAATAAVSDAGLAALPSITSTAARLADARIADASVAPILVAHSAGAAGLTTSVCIITAHSAGAAGLTTSVCIITAHSAGAAGLTTSVCIITAHSAGAAGLTTSVCIITAHSAGAAGLTTAVCIITAHSAGAAGLTTSVCIITAHSAGAAGLTTSVCIVAAQSAGAAGLTPTTTTTTCFTAAARIATGRAGRPIIADGGSSDAAARNGAHKRCPAATDASSGSLGSCPAARRRATAGSCLVACSCHTAGSCFVAGSCRTAGSCLVAGSCGGSD</sequence>
<reference evidence="1 2" key="1">
    <citation type="journal article" date="2017" name="Mol. Biol. Evol.">
        <title>The 4-celled Tetrabaena socialis nuclear genome reveals the essential components for genetic control of cell number at the origin of multicellularity in the volvocine lineage.</title>
        <authorList>
            <person name="Featherston J."/>
            <person name="Arakaki Y."/>
            <person name="Hanschen E.R."/>
            <person name="Ferris P.J."/>
            <person name="Michod R.E."/>
            <person name="Olson B.J.S.C."/>
            <person name="Nozaki H."/>
            <person name="Durand P.M."/>
        </authorList>
    </citation>
    <scope>NUCLEOTIDE SEQUENCE [LARGE SCALE GENOMIC DNA]</scope>
    <source>
        <strain evidence="1 2">NIES-571</strain>
    </source>
</reference>
<protein>
    <submittedName>
        <fullName evidence="1">Autolysin</fullName>
    </submittedName>
</protein>